<evidence type="ECO:0008006" key="5">
    <source>
        <dbReference type="Google" id="ProtNLM"/>
    </source>
</evidence>
<evidence type="ECO:0000313" key="4">
    <source>
        <dbReference type="Proteomes" id="UP000434580"/>
    </source>
</evidence>
<dbReference type="EMBL" id="CACSII010000012">
    <property type="protein sequence ID" value="CAA0103134.1"/>
    <property type="molecule type" value="Genomic_DNA"/>
</dbReference>
<dbReference type="AlphaFoldDB" id="A0A5S9PGU2"/>
<dbReference type="Proteomes" id="UP000434580">
    <property type="component" value="Unassembled WGS sequence"/>
</dbReference>
<keyword evidence="2" id="KW-0732">Signal</keyword>
<sequence>MLNRCVLVLASTLIFAGCIPDVNAPTEKPPEEDKRFNKESYTPLETNDSDLTGTWLLFFNNYHVESNVENRHSTLAGNVRHVC</sequence>
<feature type="region of interest" description="Disordered" evidence="1">
    <location>
        <begin position="23"/>
        <end position="45"/>
    </location>
</feature>
<organism evidence="3 4">
    <name type="scientific">BD1-7 clade bacterium</name>
    <dbReference type="NCBI Taxonomy" id="2029982"/>
    <lineage>
        <taxon>Bacteria</taxon>
        <taxon>Pseudomonadati</taxon>
        <taxon>Pseudomonadota</taxon>
        <taxon>Gammaproteobacteria</taxon>
        <taxon>Cellvibrionales</taxon>
        <taxon>Spongiibacteraceae</taxon>
        <taxon>BD1-7 clade</taxon>
    </lineage>
</organism>
<reference evidence="3 4" key="1">
    <citation type="submission" date="2019-11" db="EMBL/GenBank/DDBJ databases">
        <authorList>
            <person name="Holert J."/>
        </authorList>
    </citation>
    <scope>NUCLEOTIDE SEQUENCE [LARGE SCALE GENOMIC DNA]</scope>
    <source>
        <strain evidence="3">BC5_2</strain>
    </source>
</reference>
<dbReference type="PROSITE" id="PS51257">
    <property type="entry name" value="PROKAR_LIPOPROTEIN"/>
    <property type="match status" value="1"/>
</dbReference>
<feature type="compositionally biased region" description="Basic and acidic residues" evidence="1">
    <location>
        <begin position="28"/>
        <end position="38"/>
    </location>
</feature>
<evidence type="ECO:0000256" key="1">
    <source>
        <dbReference type="SAM" id="MobiDB-lite"/>
    </source>
</evidence>
<name>A0A5S9PGU2_9GAMM</name>
<accession>A0A5S9PGU2</accession>
<evidence type="ECO:0000256" key="2">
    <source>
        <dbReference type="SAM" id="SignalP"/>
    </source>
</evidence>
<protein>
    <recommendedName>
        <fullName evidence="5">Lipocalin-like domain-containing protein</fullName>
    </recommendedName>
</protein>
<evidence type="ECO:0000313" key="3">
    <source>
        <dbReference type="EMBL" id="CAA0103134.1"/>
    </source>
</evidence>
<feature type="signal peptide" evidence="2">
    <location>
        <begin position="1"/>
        <end position="24"/>
    </location>
</feature>
<proteinExistence type="predicted"/>
<gene>
    <name evidence="3" type="ORF">DPBNPPHM_00907</name>
</gene>
<feature type="chain" id="PRO_5030138027" description="Lipocalin-like domain-containing protein" evidence="2">
    <location>
        <begin position="25"/>
        <end position="83"/>
    </location>
</feature>